<dbReference type="PROSITE" id="PS51257">
    <property type="entry name" value="PROKAR_LIPOPROTEIN"/>
    <property type="match status" value="1"/>
</dbReference>
<evidence type="ECO:0000313" key="3">
    <source>
        <dbReference type="Proteomes" id="UP000824140"/>
    </source>
</evidence>
<dbReference type="InterPro" id="IPR006059">
    <property type="entry name" value="SBP"/>
</dbReference>
<evidence type="ECO:0000256" key="1">
    <source>
        <dbReference type="SAM" id="SignalP"/>
    </source>
</evidence>
<dbReference type="Pfam" id="PF01547">
    <property type="entry name" value="SBP_bac_1"/>
    <property type="match status" value="1"/>
</dbReference>
<name>A0A9D1G310_9FIRM</name>
<dbReference type="PANTHER" id="PTHR43649">
    <property type="entry name" value="ARABINOSE-BINDING PROTEIN-RELATED"/>
    <property type="match status" value="1"/>
</dbReference>
<gene>
    <name evidence="2" type="ORF">IAA84_13830</name>
</gene>
<keyword evidence="1" id="KW-0732">Signal</keyword>
<feature type="signal peptide" evidence="1">
    <location>
        <begin position="1"/>
        <end position="23"/>
    </location>
</feature>
<dbReference type="InterPro" id="IPR050490">
    <property type="entry name" value="Bact_solute-bd_prot1"/>
</dbReference>
<dbReference type="SUPFAM" id="SSF53850">
    <property type="entry name" value="Periplasmic binding protein-like II"/>
    <property type="match status" value="1"/>
</dbReference>
<proteinExistence type="predicted"/>
<reference evidence="2" key="2">
    <citation type="journal article" date="2021" name="PeerJ">
        <title>Extensive microbial diversity within the chicken gut microbiome revealed by metagenomics and culture.</title>
        <authorList>
            <person name="Gilroy R."/>
            <person name="Ravi A."/>
            <person name="Getino M."/>
            <person name="Pursley I."/>
            <person name="Horton D.L."/>
            <person name="Alikhan N.F."/>
            <person name="Baker D."/>
            <person name="Gharbi K."/>
            <person name="Hall N."/>
            <person name="Watson M."/>
            <person name="Adriaenssens E.M."/>
            <person name="Foster-Nyarko E."/>
            <person name="Jarju S."/>
            <person name="Secka A."/>
            <person name="Antonio M."/>
            <person name="Oren A."/>
            <person name="Chaudhuri R.R."/>
            <person name="La Ragione R."/>
            <person name="Hildebrand F."/>
            <person name="Pallen M.J."/>
        </authorList>
    </citation>
    <scope>NUCLEOTIDE SEQUENCE</scope>
    <source>
        <strain evidence="2">13766</strain>
    </source>
</reference>
<protein>
    <submittedName>
        <fullName evidence="2">Extracellular solute-binding protein</fullName>
    </submittedName>
</protein>
<dbReference type="PANTHER" id="PTHR43649:SF12">
    <property type="entry name" value="DIACETYLCHITOBIOSE BINDING PROTEIN DASA"/>
    <property type="match status" value="1"/>
</dbReference>
<dbReference type="Gene3D" id="3.40.190.10">
    <property type="entry name" value="Periplasmic binding protein-like II"/>
    <property type="match status" value="2"/>
</dbReference>
<dbReference type="Proteomes" id="UP000824140">
    <property type="component" value="Unassembled WGS sequence"/>
</dbReference>
<dbReference type="AlphaFoldDB" id="A0A9D1G310"/>
<sequence>MKKFFAVLLCAMMACGTCGVALGEADEPMTLTFMLQEHEHSVLNNDVYTFKTLGEKFNVVFDFQLISGAAYNERVNMVLAGGEYPDVMYAVPDSMAQYYDTGIFVELTDIIPEKIPNFLTACEAADSNYLKNIKDDEGRMWYLTKIEYSNYNFFPYLNQDWLEEVGMEIPTSIDELYAVLTAFKELKGDDAIIWAAGPWTGNNLWSTVLEYFGSSSWWMHEELGTYVYGPYERADELKDALSFLNRCSNEGLLDPDWMTRDDDAINARINAGEVGFFITYGDNGNTWGPGGTSGTNYIITGPFTTENGDPFVQPNTLIGGYYYIMNNGDQEKLDKICEVMNYVYSDEGTMLFSFGEEGYTYTLDEDGNPQFTDVVLKHELGGVNGRRQLGINPGPFPHVSLDTAWGQIVGEVSNEGLEKHRQYWKLSAPVLAPTVEESAEQTQLIADINKYFSSAVVQFITGDLSLEDDWDTYLSTMEELNVERYIEVCRGQYERWLAR</sequence>
<comment type="caution">
    <text evidence="2">The sequence shown here is derived from an EMBL/GenBank/DDBJ whole genome shotgun (WGS) entry which is preliminary data.</text>
</comment>
<evidence type="ECO:0000313" key="2">
    <source>
        <dbReference type="EMBL" id="HIS94087.1"/>
    </source>
</evidence>
<accession>A0A9D1G310</accession>
<organism evidence="2 3">
    <name type="scientific">Candidatus Alectryocaccomicrobium excrementavium</name>
    <dbReference type="NCBI Taxonomy" id="2840668"/>
    <lineage>
        <taxon>Bacteria</taxon>
        <taxon>Bacillati</taxon>
        <taxon>Bacillota</taxon>
        <taxon>Clostridia</taxon>
        <taxon>Candidatus Alectryocaccomicrobium</taxon>
    </lineage>
</organism>
<dbReference type="EMBL" id="DVJN01000268">
    <property type="protein sequence ID" value="HIS94087.1"/>
    <property type="molecule type" value="Genomic_DNA"/>
</dbReference>
<reference evidence="2" key="1">
    <citation type="submission" date="2020-10" db="EMBL/GenBank/DDBJ databases">
        <authorList>
            <person name="Gilroy R."/>
        </authorList>
    </citation>
    <scope>NUCLEOTIDE SEQUENCE</scope>
    <source>
        <strain evidence="2">13766</strain>
    </source>
</reference>
<feature type="chain" id="PRO_5038669167" evidence="1">
    <location>
        <begin position="24"/>
        <end position="499"/>
    </location>
</feature>